<keyword evidence="3" id="KW-1185">Reference proteome</keyword>
<dbReference type="AlphaFoldDB" id="A0A1C7MC85"/>
<evidence type="ECO:0000313" key="2">
    <source>
        <dbReference type="EMBL" id="OBZ72594.1"/>
    </source>
</evidence>
<feature type="region of interest" description="Disordered" evidence="1">
    <location>
        <begin position="1"/>
        <end position="68"/>
    </location>
</feature>
<organism evidence="2 3">
    <name type="scientific">Grifola frondosa</name>
    <name type="common">Maitake</name>
    <name type="synonym">Polyporus frondosus</name>
    <dbReference type="NCBI Taxonomy" id="5627"/>
    <lineage>
        <taxon>Eukaryota</taxon>
        <taxon>Fungi</taxon>
        <taxon>Dikarya</taxon>
        <taxon>Basidiomycota</taxon>
        <taxon>Agaricomycotina</taxon>
        <taxon>Agaricomycetes</taxon>
        <taxon>Polyporales</taxon>
        <taxon>Grifolaceae</taxon>
        <taxon>Grifola</taxon>
    </lineage>
</organism>
<name>A0A1C7MC85_GRIFR</name>
<dbReference type="STRING" id="5627.A0A1C7MC85"/>
<dbReference type="EMBL" id="LUGG01000009">
    <property type="protein sequence ID" value="OBZ72594.1"/>
    <property type="molecule type" value="Genomic_DNA"/>
</dbReference>
<evidence type="ECO:0000256" key="1">
    <source>
        <dbReference type="SAM" id="MobiDB-lite"/>
    </source>
</evidence>
<sequence length="361" mass="40933">MRAAEFRPPSLMPKQALIDTLDLGSFSPPAPKKFKRAREPEVPSSDSDDSDDNSEVQSPPPKKFKYDQSPEEMLLKIKDARRNKWKINEKGSVPDLLSKAGRFLLRKHGPFFESYDSLWVGLHMWGEDSADLLRISKTLESLNDYSPAYLQSCADTFTDLVTTVPDFKILIPYLQARASRTLILSAFLDAHARASRSDDISSLKKNVHYYINPIRLPSGDIVPTFISDGNDKSNRSWKDASLARLLVPRKERDKFDNDPYLYMRRVREGFIPITGYNYPSFMYDDSVPYRKSAMDVGLCRGYFSCSHLLKCFRNIFTGPWTANAKPGTGGKKGIAKKNSMRCVTPQNIAYIAVITRFAINS</sequence>
<dbReference type="Proteomes" id="UP000092993">
    <property type="component" value="Unassembled WGS sequence"/>
</dbReference>
<reference evidence="2 3" key="1">
    <citation type="submission" date="2016-03" db="EMBL/GenBank/DDBJ databases">
        <title>Whole genome sequencing of Grifola frondosa 9006-11.</title>
        <authorList>
            <person name="Min B."/>
            <person name="Park H."/>
            <person name="Kim J.-G."/>
            <person name="Cho H."/>
            <person name="Oh Y.-L."/>
            <person name="Kong W.-S."/>
            <person name="Choi I.-G."/>
        </authorList>
    </citation>
    <scope>NUCLEOTIDE SEQUENCE [LARGE SCALE GENOMIC DNA]</scope>
    <source>
        <strain evidence="2 3">9006-11</strain>
    </source>
</reference>
<evidence type="ECO:0000313" key="3">
    <source>
        <dbReference type="Proteomes" id="UP000092993"/>
    </source>
</evidence>
<dbReference type="Pfam" id="PF20414">
    <property type="entry name" value="DUF6698"/>
    <property type="match status" value="1"/>
</dbReference>
<protein>
    <submittedName>
        <fullName evidence="2">Uncharacterized protein</fullName>
    </submittedName>
</protein>
<comment type="caution">
    <text evidence="2">The sequence shown here is derived from an EMBL/GenBank/DDBJ whole genome shotgun (WGS) entry which is preliminary data.</text>
</comment>
<dbReference type="InterPro" id="IPR046521">
    <property type="entry name" value="DUF6698"/>
</dbReference>
<dbReference type="OrthoDB" id="2746447at2759"/>
<proteinExistence type="predicted"/>
<gene>
    <name evidence="2" type="ORF">A0H81_07435</name>
</gene>
<accession>A0A1C7MC85</accession>